<dbReference type="EMBL" id="LKAM01000007">
    <property type="protein sequence ID" value="KUM47388.1"/>
    <property type="molecule type" value="Genomic_DNA"/>
</dbReference>
<gene>
    <name evidence="1" type="ORF">ABT39_MTgene5573</name>
</gene>
<protein>
    <submittedName>
        <fullName evidence="1">Uncharacterized protein</fullName>
    </submittedName>
</protein>
<reference evidence="1" key="1">
    <citation type="journal article" date="2015" name="Genome Biol. Evol.">
        <title>Organellar Genomes of White Spruce (Picea glauca): Assembly and Annotation.</title>
        <authorList>
            <person name="Jackman S.D."/>
            <person name="Warren R.L."/>
            <person name="Gibb E.A."/>
            <person name="Vandervalk B.P."/>
            <person name="Mohamadi H."/>
            <person name="Chu J."/>
            <person name="Raymond A."/>
            <person name="Pleasance S."/>
            <person name="Coope R."/>
            <person name="Wildung M.R."/>
            <person name="Ritland C.E."/>
            <person name="Bousquet J."/>
            <person name="Jones S.J."/>
            <person name="Bohlmann J."/>
            <person name="Birol I."/>
        </authorList>
    </citation>
    <scope>NUCLEOTIDE SEQUENCE [LARGE SCALE GENOMIC DNA]</scope>
    <source>
        <tissue evidence="1">Flushing bud</tissue>
    </source>
</reference>
<sequence length="104" mass="11584">MQNEIEPIPITEYLASSTSSTCMSKYRSSSLKKEDLLAVMCLEAPLSTYHLTPETMLVERHDSMEKVVSNLDASSSAPTEAFSLLANYFCCWLPFPLFSGHLEA</sequence>
<keyword evidence="1" id="KW-0496">Mitochondrion</keyword>
<geneLocation type="mitochondrion" evidence="1"/>
<evidence type="ECO:0000313" key="1">
    <source>
        <dbReference type="EMBL" id="KUM47388.1"/>
    </source>
</evidence>
<accession>A0A117NGV7</accession>
<name>A0A117NGV7_PICGL</name>
<comment type="caution">
    <text evidence="1">The sequence shown here is derived from an EMBL/GenBank/DDBJ whole genome shotgun (WGS) entry which is preliminary data.</text>
</comment>
<organism evidence="1">
    <name type="scientific">Picea glauca</name>
    <name type="common">White spruce</name>
    <name type="synonym">Pinus glauca</name>
    <dbReference type="NCBI Taxonomy" id="3330"/>
    <lineage>
        <taxon>Eukaryota</taxon>
        <taxon>Viridiplantae</taxon>
        <taxon>Streptophyta</taxon>
        <taxon>Embryophyta</taxon>
        <taxon>Tracheophyta</taxon>
        <taxon>Spermatophyta</taxon>
        <taxon>Pinopsida</taxon>
        <taxon>Pinidae</taxon>
        <taxon>Conifers I</taxon>
        <taxon>Pinales</taxon>
        <taxon>Pinaceae</taxon>
        <taxon>Picea</taxon>
    </lineage>
</organism>
<proteinExistence type="predicted"/>
<dbReference type="AlphaFoldDB" id="A0A117NGV7"/>